<organism evidence="2 3">
    <name type="scientific">Candidatus Roizmanbacteria bacterium RIFCSPLOWO2_01_FULL_38_11</name>
    <dbReference type="NCBI Taxonomy" id="1802060"/>
    <lineage>
        <taxon>Bacteria</taxon>
        <taxon>Candidatus Roizmaniibacteriota</taxon>
    </lineage>
</organism>
<dbReference type="EMBL" id="MGAK01000029">
    <property type="protein sequence ID" value="OGK43841.1"/>
    <property type="molecule type" value="Genomic_DNA"/>
</dbReference>
<feature type="transmembrane region" description="Helical" evidence="1">
    <location>
        <begin position="6"/>
        <end position="26"/>
    </location>
</feature>
<gene>
    <name evidence="2" type="ORF">A2957_01860</name>
</gene>
<evidence type="ECO:0000256" key="1">
    <source>
        <dbReference type="SAM" id="Phobius"/>
    </source>
</evidence>
<name>A0A1F7IKF5_9BACT</name>
<dbReference type="Proteomes" id="UP000179072">
    <property type="component" value="Unassembled WGS sequence"/>
</dbReference>
<accession>A0A1F7IKF5</accession>
<proteinExistence type="predicted"/>
<dbReference type="STRING" id="1802060.A2957_01860"/>
<keyword evidence="1" id="KW-0472">Membrane</keyword>
<comment type="caution">
    <text evidence="2">The sequence shown here is derived from an EMBL/GenBank/DDBJ whole genome shotgun (WGS) entry which is preliminary data.</text>
</comment>
<reference evidence="2 3" key="1">
    <citation type="journal article" date="2016" name="Nat. Commun.">
        <title>Thousands of microbial genomes shed light on interconnected biogeochemical processes in an aquifer system.</title>
        <authorList>
            <person name="Anantharaman K."/>
            <person name="Brown C.T."/>
            <person name="Hug L.A."/>
            <person name="Sharon I."/>
            <person name="Castelle C.J."/>
            <person name="Probst A.J."/>
            <person name="Thomas B.C."/>
            <person name="Singh A."/>
            <person name="Wilkins M.J."/>
            <person name="Karaoz U."/>
            <person name="Brodie E.L."/>
            <person name="Williams K.H."/>
            <person name="Hubbard S.S."/>
            <person name="Banfield J.F."/>
        </authorList>
    </citation>
    <scope>NUCLEOTIDE SEQUENCE [LARGE SCALE GENOMIC DNA]</scope>
</reference>
<keyword evidence="1" id="KW-0812">Transmembrane</keyword>
<evidence type="ECO:0000313" key="3">
    <source>
        <dbReference type="Proteomes" id="UP000179072"/>
    </source>
</evidence>
<protein>
    <recommendedName>
        <fullName evidence="4">Exo-alpha-sialidase</fullName>
    </recommendedName>
</protein>
<evidence type="ECO:0008006" key="4">
    <source>
        <dbReference type="Google" id="ProtNLM"/>
    </source>
</evidence>
<keyword evidence="1" id="KW-1133">Transmembrane helix</keyword>
<sequence length="209" mass="23277">MYSKRAWFATLIIFFIGITFTLHFVFPLKFYKDTAGVLGVKTYTSPTSYSSKPSSPDFRQNEGAVINRDRATAIIFSNTTDMDAYLSVGITPMADPIQLCSRYQISPIYELWLKSQSNDAKILNPHRTSLVSLKYSADDLLTSTGEYFPMDSLKIAYSSDGGYSWTTLRSSVVDAQNNTVSAISKIAGGYMIIAGYTSPDSYCNYKQIN</sequence>
<evidence type="ECO:0000313" key="2">
    <source>
        <dbReference type="EMBL" id="OGK43841.1"/>
    </source>
</evidence>
<dbReference type="AlphaFoldDB" id="A0A1F7IKF5"/>